<proteinExistence type="predicted"/>
<dbReference type="OrthoDB" id="14911at2759"/>
<gene>
    <name evidence="1" type="ORF">BDK51DRAFT_41595</name>
</gene>
<organism evidence="1 2">
    <name type="scientific">Blyttiomyces helicus</name>
    <dbReference type="NCBI Taxonomy" id="388810"/>
    <lineage>
        <taxon>Eukaryota</taxon>
        <taxon>Fungi</taxon>
        <taxon>Fungi incertae sedis</taxon>
        <taxon>Chytridiomycota</taxon>
        <taxon>Chytridiomycota incertae sedis</taxon>
        <taxon>Chytridiomycetes</taxon>
        <taxon>Chytridiomycetes incertae sedis</taxon>
        <taxon>Blyttiomyces</taxon>
    </lineage>
</organism>
<reference evidence="2" key="1">
    <citation type="journal article" date="2018" name="Nat. Microbiol.">
        <title>Leveraging single-cell genomics to expand the fungal tree of life.</title>
        <authorList>
            <person name="Ahrendt S.R."/>
            <person name="Quandt C.A."/>
            <person name="Ciobanu D."/>
            <person name="Clum A."/>
            <person name="Salamov A."/>
            <person name="Andreopoulos B."/>
            <person name="Cheng J.F."/>
            <person name="Woyke T."/>
            <person name="Pelin A."/>
            <person name="Henrissat B."/>
            <person name="Reynolds N.K."/>
            <person name="Benny G.L."/>
            <person name="Smith M.E."/>
            <person name="James T.Y."/>
            <person name="Grigoriev I.V."/>
        </authorList>
    </citation>
    <scope>NUCLEOTIDE SEQUENCE [LARGE SCALE GENOMIC DNA]</scope>
</reference>
<dbReference type="SUPFAM" id="SSF56024">
    <property type="entry name" value="Phospholipase D/nuclease"/>
    <property type="match status" value="1"/>
</dbReference>
<protein>
    <submittedName>
        <fullName evidence="1">Uncharacterized protein</fullName>
    </submittedName>
</protein>
<accession>A0A4P9WKA0</accession>
<evidence type="ECO:0000313" key="2">
    <source>
        <dbReference type="Proteomes" id="UP000269721"/>
    </source>
</evidence>
<sequence>MASFFKSLKGEAEELIFKVEESGLFGAGERHREHALLEAASHRFGSFATPCDGNAFKFFVDGMNYMAAVAEAIAGAQESICIADWWFSPQLVSALRNMG</sequence>
<dbReference type="Proteomes" id="UP000269721">
    <property type="component" value="Unassembled WGS sequence"/>
</dbReference>
<dbReference type="AlphaFoldDB" id="A0A4P9WKA0"/>
<evidence type="ECO:0000313" key="1">
    <source>
        <dbReference type="EMBL" id="RKO92822.1"/>
    </source>
</evidence>
<name>A0A4P9WKA0_9FUNG</name>
<keyword evidence="2" id="KW-1185">Reference proteome</keyword>
<dbReference type="EMBL" id="KZ994483">
    <property type="protein sequence ID" value="RKO92822.1"/>
    <property type="molecule type" value="Genomic_DNA"/>
</dbReference>